<proteinExistence type="inferred from homology"/>
<evidence type="ECO:0000256" key="1">
    <source>
        <dbReference type="ARBA" id="ARBA00004288"/>
    </source>
</evidence>
<evidence type="ECO:0000313" key="5">
    <source>
        <dbReference type="Proteomes" id="UP000515847"/>
    </source>
</evidence>
<dbReference type="KEGG" id="tfr:BR63_13110"/>
<organism evidence="4 5">
    <name type="scientific">Thermanaerosceptrum fracticalcis</name>
    <dbReference type="NCBI Taxonomy" id="1712410"/>
    <lineage>
        <taxon>Bacteria</taxon>
        <taxon>Bacillati</taxon>
        <taxon>Bacillota</taxon>
        <taxon>Clostridia</taxon>
        <taxon>Eubacteriales</taxon>
        <taxon>Peptococcaceae</taxon>
        <taxon>Thermanaerosceptrum</taxon>
    </lineage>
</organism>
<reference evidence="4 5" key="1">
    <citation type="journal article" date="2019" name="Front. Microbiol.">
        <title>Thermoanaerosceptrum fracticalcis gen. nov. sp. nov., a Novel Fumarate-Fermenting Microorganism From a Deep Fractured Carbonate Aquifer of the US Great Basin.</title>
        <authorList>
            <person name="Hamilton-Brehm S.D."/>
            <person name="Stewart L.E."/>
            <person name="Zavarin M."/>
            <person name="Caldwell M."/>
            <person name="Lawson P.A."/>
            <person name="Onstott T.C."/>
            <person name="Grzymski J."/>
            <person name="Neveux I."/>
            <person name="Lollar B.S."/>
            <person name="Russell C.E."/>
            <person name="Moser D.P."/>
        </authorList>
    </citation>
    <scope>NUCLEOTIDE SEQUENCE [LARGE SCALE GENOMIC DNA]</scope>
    <source>
        <strain evidence="4 5">DRI-13</strain>
    </source>
</reference>
<keyword evidence="5" id="KW-1185">Reference proteome</keyword>
<accession>A0A7G6E504</accession>
<sequence>MDYERAKEIMESPHNIRVLYQGKPVWLESLNPNDESVRISSVTLTDGEKTVSVHDLVEG</sequence>
<dbReference type="GO" id="GO:0042601">
    <property type="term" value="C:endospore-forming forespore"/>
    <property type="evidence" value="ECO:0007669"/>
    <property type="project" value="InterPro"/>
</dbReference>
<evidence type="ECO:0000313" key="4">
    <source>
        <dbReference type="EMBL" id="QNB47158.1"/>
    </source>
</evidence>
<dbReference type="Pfam" id="PF08141">
    <property type="entry name" value="SspH"/>
    <property type="match status" value="1"/>
</dbReference>
<dbReference type="GO" id="GO:0030435">
    <property type="term" value="P:sporulation resulting in formation of a cellular spore"/>
    <property type="evidence" value="ECO:0007669"/>
    <property type="project" value="UniProtKB-KW"/>
</dbReference>
<evidence type="ECO:0000256" key="2">
    <source>
        <dbReference type="ARBA" id="ARBA00006573"/>
    </source>
</evidence>
<keyword evidence="3" id="KW-0749">Sporulation</keyword>
<comment type="similarity">
    <text evidence="2">Belongs to the SspH family.</text>
</comment>
<dbReference type="InterPro" id="IPR012610">
    <property type="entry name" value="SASP_SspH"/>
</dbReference>
<protein>
    <submittedName>
        <fullName evidence="4">H-type small acid-soluble spore protein</fullName>
    </submittedName>
</protein>
<name>A0A7G6E504_THEFR</name>
<comment type="subcellular location">
    <subcellularLocation>
        <location evidence="1">Spore core</location>
    </subcellularLocation>
</comment>
<dbReference type="HAMAP" id="MF_00667">
    <property type="entry name" value="SspH"/>
    <property type="match status" value="1"/>
</dbReference>
<dbReference type="RefSeq" id="WP_034422636.1">
    <property type="nucleotide sequence ID" value="NZ_CP045798.1"/>
</dbReference>
<gene>
    <name evidence="4" type="ORF">BR63_13110</name>
</gene>
<dbReference type="NCBIfam" id="TIGR02861">
    <property type="entry name" value="SASP_H"/>
    <property type="match status" value="1"/>
</dbReference>
<dbReference type="Proteomes" id="UP000515847">
    <property type="component" value="Chromosome"/>
</dbReference>
<dbReference type="OrthoDB" id="1683648at2"/>
<dbReference type="EMBL" id="CP045798">
    <property type="protein sequence ID" value="QNB47158.1"/>
    <property type="molecule type" value="Genomic_DNA"/>
</dbReference>
<dbReference type="GO" id="GO:0030436">
    <property type="term" value="P:asexual sporulation"/>
    <property type="evidence" value="ECO:0007669"/>
    <property type="project" value="InterPro"/>
</dbReference>
<dbReference type="AlphaFoldDB" id="A0A7G6E504"/>
<evidence type="ECO:0000256" key="3">
    <source>
        <dbReference type="ARBA" id="ARBA00022969"/>
    </source>
</evidence>